<reference evidence="8" key="1">
    <citation type="submission" date="2025-08" db="UniProtKB">
        <authorList>
            <consortium name="RefSeq"/>
        </authorList>
    </citation>
    <scope>IDENTIFICATION</scope>
    <source>
        <strain evidence="8">14028-0561.14</strain>
        <tissue evidence="8">Whole fly</tissue>
    </source>
</reference>
<evidence type="ECO:0000256" key="2">
    <source>
        <dbReference type="ARBA" id="ARBA00022964"/>
    </source>
</evidence>
<dbReference type="InterPro" id="IPR027450">
    <property type="entry name" value="AlkB-like"/>
</dbReference>
<dbReference type="Gene3D" id="2.60.120.590">
    <property type="entry name" value="Alpha-ketoglutarate-dependent dioxygenase AlkB-like"/>
    <property type="match status" value="1"/>
</dbReference>
<organism evidence="7 8">
    <name type="scientific">Drosophila kikkawai</name>
    <name type="common">Fruit fly</name>
    <dbReference type="NCBI Taxonomy" id="30033"/>
    <lineage>
        <taxon>Eukaryota</taxon>
        <taxon>Metazoa</taxon>
        <taxon>Ecdysozoa</taxon>
        <taxon>Arthropoda</taxon>
        <taxon>Hexapoda</taxon>
        <taxon>Insecta</taxon>
        <taxon>Pterygota</taxon>
        <taxon>Neoptera</taxon>
        <taxon>Endopterygota</taxon>
        <taxon>Diptera</taxon>
        <taxon>Brachycera</taxon>
        <taxon>Muscomorpha</taxon>
        <taxon>Ephydroidea</taxon>
        <taxon>Drosophilidae</taxon>
        <taxon>Drosophila</taxon>
        <taxon>Sophophora</taxon>
    </lineage>
</organism>
<dbReference type="GO" id="GO:0035516">
    <property type="term" value="F:broad specificity oxidative DNA demethylase activity"/>
    <property type="evidence" value="ECO:0007669"/>
    <property type="project" value="TreeGrafter"/>
</dbReference>
<sequence length="323" mass="37553">MFKLIFKQFKAKSSTPDLNDVVNFDKPLKDDKICEHRLNTCHKEDLQRIPGLKSPSTWRCYKLRNHPGIVVIRNPFTERGLRYWISRCLRDYPRPPNIVNLNERLFDETVRSDWWKELQRCQSKEDFQRTKVAMRWTTFGYHHDWDTKHYDDRMQSPFPEDLSRLCRLFASILGYEEFKPEAAIVNYYPVGSSLSGHVDYSEPNQSAPLFSFSFGQTAIFLIGGKSLEETPTALLLQSGDVLIMSGESRLCYHAVPRILKDHKTLNSALPKDEDDSGGDSLDMDLFEQVGNLHFWQPFSDYIADSRININVRQVLKPGQLLLN</sequence>
<keyword evidence="4 5" id="KW-0408">Iron</keyword>
<keyword evidence="2 8" id="KW-0223">Dioxygenase</keyword>
<feature type="binding site" evidence="5">
    <location>
        <position position="199"/>
    </location>
    <ligand>
        <name>Fe cation</name>
        <dbReference type="ChEBI" id="CHEBI:24875"/>
        <note>catalytic</note>
    </ligand>
</feature>
<feature type="binding site" evidence="5">
    <location>
        <position position="197"/>
    </location>
    <ligand>
        <name>Fe cation</name>
        <dbReference type="ChEBI" id="CHEBI:24875"/>
        <note>catalytic</note>
    </ligand>
</feature>
<accession>A0A6P4J760</accession>
<dbReference type="GO" id="GO:0035513">
    <property type="term" value="P:oxidative RNA demethylation"/>
    <property type="evidence" value="ECO:0007669"/>
    <property type="project" value="TreeGrafter"/>
</dbReference>
<name>A0A6P4J760_DROKI</name>
<dbReference type="PANTHER" id="PTHR16557">
    <property type="entry name" value="ALKYLATED DNA REPAIR PROTEIN ALKB-RELATED"/>
    <property type="match status" value="1"/>
</dbReference>
<evidence type="ECO:0000259" key="6">
    <source>
        <dbReference type="PROSITE" id="PS51471"/>
    </source>
</evidence>
<dbReference type="RefSeq" id="XP_017030388.1">
    <property type="nucleotide sequence ID" value="XM_017174899.2"/>
</dbReference>
<evidence type="ECO:0000313" key="7">
    <source>
        <dbReference type="Proteomes" id="UP001652661"/>
    </source>
</evidence>
<evidence type="ECO:0000256" key="1">
    <source>
        <dbReference type="ARBA" id="ARBA00022723"/>
    </source>
</evidence>
<dbReference type="Proteomes" id="UP001652661">
    <property type="component" value="Chromosome X"/>
</dbReference>
<dbReference type="GO" id="GO:0005737">
    <property type="term" value="C:cytoplasm"/>
    <property type="evidence" value="ECO:0007669"/>
    <property type="project" value="TreeGrafter"/>
</dbReference>
<dbReference type="OMA" id="YKRRDPP"/>
<evidence type="ECO:0000256" key="5">
    <source>
        <dbReference type="PIRSR" id="PIRSR604574-2"/>
    </source>
</evidence>
<dbReference type="InterPro" id="IPR004574">
    <property type="entry name" value="Alkb"/>
</dbReference>
<gene>
    <name evidence="8" type="primary">AlkB</name>
</gene>
<dbReference type="AlphaFoldDB" id="A0A6P4J760"/>
<dbReference type="GO" id="GO:0005634">
    <property type="term" value="C:nucleus"/>
    <property type="evidence" value="ECO:0007669"/>
    <property type="project" value="TreeGrafter"/>
</dbReference>
<dbReference type="Pfam" id="PF13532">
    <property type="entry name" value="2OG-FeII_Oxy_2"/>
    <property type="match status" value="1"/>
</dbReference>
<proteinExistence type="predicted"/>
<dbReference type="PROSITE" id="PS51471">
    <property type="entry name" value="FE2OG_OXY"/>
    <property type="match status" value="1"/>
</dbReference>
<keyword evidence="3" id="KW-0560">Oxidoreductase</keyword>
<dbReference type="InterPro" id="IPR005123">
    <property type="entry name" value="Oxoglu/Fe-dep_dioxygenase_dom"/>
</dbReference>
<feature type="binding site" evidence="5">
    <location>
        <position position="253"/>
    </location>
    <ligand>
        <name>Fe cation</name>
        <dbReference type="ChEBI" id="CHEBI:24875"/>
        <note>catalytic</note>
    </ligand>
</feature>
<dbReference type="SUPFAM" id="SSF51197">
    <property type="entry name" value="Clavaminate synthase-like"/>
    <property type="match status" value="1"/>
</dbReference>
<keyword evidence="1 5" id="KW-0479">Metal-binding</keyword>
<dbReference type="PANTHER" id="PTHR16557:SF2">
    <property type="entry name" value="NUCLEIC ACID DIOXYGENASE ALKBH1"/>
    <property type="match status" value="1"/>
</dbReference>
<dbReference type="GO" id="GO:0035515">
    <property type="term" value="F:oxidative RNA demethylase activity"/>
    <property type="evidence" value="ECO:0007669"/>
    <property type="project" value="TreeGrafter"/>
</dbReference>
<dbReference type="OrthoDB" id="6614653at2759"/>
<evidence type="ECO:0000313" key="8">
    <source>
        <dbReference type="RefSeq" id="XP_017030388.1"/>
    </source>
</evidence>
<evidence type="ECO:0000256" key="3">
    <source>
        <dbReference type="ARBA" id="ARBA00023002"/>
    </source>
</evidence>
<feature type="domain" description="Fe2OG dioxygenase" evidence="6">
    <location>
        <begin position="179"/>
        <end position="315"/>
    </location>
</feature>
<comment type="cofactor">
    <cofactor evidence="5">
        <name>Fe(2+)</name>
        <dbReference type="ChEBI" id="CHEBI:29033"/>
    </cofactor>
    <text evidence="5">Binds 1 Fe(2+) ion per subunit.</text>
</comment>
<protein>
    <submittedName>
        <fullName evidence="8">Nucleic acid dioxygenase ALKBH1</fullName>
    </submittedName>
</protein>
<keyword evidence="7" id="KW-1185">Reference proteome</keyword>
<dbReference type="GO" id="GO:0008198">
    <property type="term" value="F:ferrous iron binding"/>
    <property type="evidence" value="ECO:0007669"/>
    <property type="project" value="TreeGrafter"/>
</dbReference>
<evidence type="ECO:0000256" key="4">
    <source>
        <dbReference type="ARBA" id="ARBA00023004"/>
    </source>
</evidence>
<dbReference type="InterPro" id="IPR037151">
    <property type="entry name" value="AlkB-like_sf"/>
</dbReference>